<dbReference type="EMBL" id="JAPKNA010000001">
    <property type="protein sequence ID" value="MCX5463492.1"/>
    <property type="molecule type" value="Genomic_DNA"/>
</dbReference>
<organism evidence="1 2">
    <name type="scientific">Alcaligenes parafaecalis</name>
    <dbReference type="NCBI Taxonomy" id="171260"/>
    <lineage>
        <taxon>Bacteria</taxon>
        <taxon>Pseudomonadati</taxon>
        <taxon>Pseudomonadota</taxon>
        <taxon>Betaproteobacteria</taxon>
        <taxon>Burkholderiales</taxon>
        <taxon>Alcaligenaceae</taxon>
        <taxon>Alcaligenes</taxon>
    </lineage>
</organism>
<dbReference type="SUPFAM" id="SSF51004">
    <property type="entry name" value="C-terminal (heme d1) domain of cytochrome cd1-nitrite reductase"/>
    <property type="match status" value="1"/>
</dbReference>
<dbReference type="Gene3D" id="2.130.10.10">
    <property type="entry name" value="YVTN repeat-like/Quinoprotein amine dehydrogenase"/>
    <property type="match status" value="1"/>
</dbReference>
<proteinExistence type="predicted"/>
<dbReference type="Proteomes" id="UP001209916">
    <property type="component" value="Unassembled WGS sequence"/>
</dbReference>
<comment type="caution">
    <text evidence="1">The sequence shown here is derived from an EMBL/GenBank/DDBJ whole genome shotgun (WGS) entry which is preliminary data.</text>
</comment>
<sequence length="180" mass="19561">MQVAATSAVSTPVSEAVLQREVAPGIYELVYSPISKAVFVTSTEEVTSKGEPVHTRQIVVDEAANQIIVSGVTDLGFIWVIDGKTFSTNRILRDIEAPTAGLTLDAANHRLLASGTAAYAVFDTQSWELVGENRIPEKLSLSDIRRRFLVNTALDGKSERLFANQLNNNEGTLVFDLQAL</sequence>
<dbReference type="RefSeq" id="WP_266120328.1">
    <property type="nucleotide sequence ID" value="NZ_JAPKNA010000001.1"/>
</dbReference>
<reference evidence="1 2" key="1">
    <citation type="submission" date="2022-11" db="EMBL/GenBank/DDBJ databases">
        <title>Biodiversity and phylogenetic relationships of bacteria.</title>
        <authorList>
            <person name="Machado R.A.R."/>
            <person name="Bhat A."/>
            <person name="Loulou A."/>
            <person name="Kallel S."/>
        </authorList>
    </citation>
    <scope>NUCLEOTIDE SEQUENCE [LARGE SCALE GENOMIC DNA]</scope>
    <source>
        <strain evidence="1 2">DSM 13975</strain>
    </source>
</reference>
<evidence type="ECO:0008006" key="3">
    <source>
        <dbReference type="Google" id="ProtNLM"/>
    </source>
</evidence>
<evidence type="ECO:0000313" key="2">
    <source>
        <dbReference type="Proteomes" id="UP001209916"/>
    </source>
</evidence>
<dbReference type="InterPro" id="IPR015943">
    <property type="entry name" value="WD40/YVTN_repeat-like_dom_sf"/>
</dbReference>
<dbReference type="InterPro" id="IPR011048">
    <property type="entry name" value="Haem_d1_sf"/>
</dbReference>
<gene>
    <name evidence="1" type="ORF">OSH09_04800</name>
</gene>
<name>A0ABT3VJ09_9BURK</name>
<keyword evidence="2" id="KW-1185">Reference proteome</keyword>
<protein>
    <recommendedName>
        <fullName evidence="3">YncE family protein</fullName>
    </recommendedName>
</protein>
<evidence type="ECO:0000313" key="1">
    <source>
        <dbReference type="EMBL" id="MCX5463492.1"/>
    </source>
</evidence>
<accession>A0ABT3VJ09</accession>